<protein>
    <submittedName>
        <fullName evidence="4">Putative membrane protein</fullName>
    </submittedName>
</protein>
<name>A0A840WET1_9ACTN</name>
<feature type="transmembrane region" description="Helical" evidence="2">
    <location>
        <begin position="319"/>
        <end position="341"/>
    </location>
</feature>
<feature type="transmembrane region" description="Helical" evidence="2">
    <location>
        <begin position="155"/>
        <end position="177"/>
    </location>
</feature>
<feature type="chain" id="PRO_5032434913" evidence="3">
    <location>
        <begin position="29"/>
        <end position="674"/>
    </location>
</feature>
<evidence type="ECO:0000256" key="2">
    <source>
        <dbReference type="SAM" id="Phobius"/>
    </source>
</evidence>
<keyword evidence="2" id="KW-0472">Membrane</keyword>
<feature type="signal peptide" evidence="3">
    <location>
        <begin position="1"/>
        <end position="28"/>
    </location>
</feature>
<dbReference type="EMBL" id="JACHDO010000001">
    <property type="protein sequence ID" value="MBB5494732.1"/>
    <property type="molecule type" value="Genomic_DNA"/>
</dbReference>
<gene>
    <name evidence="4" type="ORF">HNR07_005869</name>
</gene>
<keyword evidence="2" id="KW-1133">Transmembrane helix</keyword>
<comment type="caution">
    <text evidence="4">The sequence shown here is derived from an EMBL/GenBank/DDBJ whole genome shotgun (WGS) entry which is preliminary data.</text>
</comment>
<feature type="transmembrane region" description="Helical" evidence="2">
    <location>
        <begin position="286"/>
        <end position="313"/>
    </location>
</feature>
<proteinExistence type="predicted"/>
<evidence type="ECO:0000256" key="1">
    <source>
        <dbReference type="SAM" id="MobiDB-lite"/>
    </source>
</evidence>
<feature type="transmembrane region" description="Helical" evidence="2">
    <location>
        <begin position="353"/>
        <end position="375"/>
    </location>
</feature>
<dbReference type="Proteomes" id="UP000579647">
    <property type="component" value="Unassembled WGS sequence"/>
</dbReference>
<feature type="region of interest" description="Disordered" evidence="1">
    <location>
        <begin position="465"/>
        <end position="487"/>
    </location>
</feature>
<feature type="transmembrane region" description="Helical" evidence="2">
    <location>
        <begin position="125"/>
        <end position="143"/>
    </location>
</feature>
<evidence type="ECO:0000313" key="5">
    <source>
        <dbReference type="Proteomes" id="UP000579647"/>
    </source>
</evidence>
<organism evidence="4 5">
    <name type="scientific">Nocardiopsis metallicus</name>
    <dbReference type="NCBI Taxonomy" id="179819"/>
    <lineage>
        <taxon>Bacteria</taxon>
        <taxon>Bacillati</taxon>
        <taxon>Actinomycetota</taxon>
        <taxon>Actinomycetes</taxon>
        <taxon>Streptosporangiales</taxon>
        <taxon>Nocardiopsidaceae</taxon>
        <taxon>Nocardiopsis</taxon>
    </lineage>
</organism>
<dbReference type="AlphaFoldDB" id="A0A840WET1"/>
<keyword evidence="2" id="KW-0812">Transmembrane</keyword>
<feature type="compositionally biased region" description="Basic residues" evidence="1">
    <location>
        <begin position="657"/>
        <end position="674"/>
    </location>
</feature>
<feature type="transmembrane region" description="Helical" evidence="2">
    <location>
        <begin position="381"/>
        <end position="398"/>
    </location>
</feature>
<reference evidence="4 5" key="1">
    <citation type="submission" date="2020-08" db="EMBL/GenBank/DDBJ databases">
        <title>Sequencing the genomes of 1000 actinobacteria strains.</title>
        <authorList>
            <person name="Klenk H.-P."/>
        </authorList>
    </citation>
    <scope>NUCLEOTIDE SEQUENCE [LARGE SCALE GENOMIC DNA]</scope>
    <source>
        <strain evidence="4 5">DSM 44598</strain>
    </source>
</reference>
<evidence type="ECO:0000256" key="3">
    <source>
        <dbReference type="SAM" id="SignalP"/>
    </source>
</evidence>
<sequence>MFTLRRWGRAAALVLAAVLVVLTPGAAAAEPTTDTEGLLAPFNFTDAYGVPLDHYDITADTGGMSDWDLKLQLWLTNGLMSLNRLTIGACAWLLNWAYEFQLAQLITDPMREIGETYQSAVIDRLGLPGVLLFLGAAWCGVQMMRGRVAMGAGELAVTLIISALAATVLARPADLLLGEDGMLMHTRDTAMALTSVTLTYGESSSTDPEQAAEPLTNALVDVLIVQPHQALNYGTTIDEDHACWDAYREIVETGPWGDEDDPRERMNEAECEALADYNADPTADRLFGALLLLGATVIVSLLILLLVCALLIAVLAMGLYVVLCPLALVAALLPGGGRQLLWRWVGGVVKSLLSILAVCLFIAIFTLLISAFMSAGENMPLVARFAILDIVAIGGLIYHRKLLNAGSRASQRLSRRLETARFGGARGRGWLGPGGPAPTLSGMARDARSEVQRVTTPITRTAAMAGKAWKGKPGKPTPPSAGKLQQRMNQTRGGRIAWRAGKAAAMVGKVALGSTVGAPIALPKAAQTVKAVAKTRSAATKAKLASKAVTASRAGLDLAHAWKQTPPARAVQATVSSSVRAVRSSLAADADATRTRNHVQQRHNETLKYDVGNTQQVRKHESATTATPDASPREDDFAGAPHGELVPLDEPSTRLHGQVRAHMRRRGNTRRNRE</sequence>
<dbReference type="RefSeq" id="WP_184368639.1">
    <property type="nucleotide sequence ID" value="NZ_BAAAKM010000063.1"/>
</dbReference>
<keyword evidence="5" id="KW-1185">Reference proteome</keyword>
<keyword evidence="3" id="KW-0732">Signal</keyword>
<accession>A0A840WET1</accession>
<evidence type="ECO:0000313" key="4">
    <source>
        <dbReference type="EMBL" id="MBB5494732.1"/>
    </source>
</evidence>
<feature type="region of interest" description="Disordered" evidence="1">
    <location>
        <begin position="587"/>
        <end position="674"/>
    </location>
</feature>